<keyword evidence="1" id="KW-0175">Coiled coil</keyword>
<name>A0A8B7Z064_ACAPL</name>
<dbReference type="PANTHER" id="PTHR12509:SF9">
    <property type="entry name" value="SPERM FLAGELLAR PROTEIN 1 ISOFORM X1"/>
    <property type="match status" value="1"/>
</dbReference>
<dbReference type="SUPFAM" id="SSF47576">
    <property type="entry name" value="Calponin-homology domain, CH-domain"/>
    <property type="match status" value="1"/>
</dbReference>
<evidence type="ECO:0000313" key="4">
    <source>
        <dbReference type="Proteomes" id="UP000694845"/>
    </source>
</evidence>
<reference evidence="5" key="1">
    <citation type="submission" date="2025-08" db="UniProtKB">
        <authorList>
            <consortium name="RefSeq"/>
        </authorList>
    </citation>
    <scope>IDENTIFICATION</scope>
</reference>
<dbReference type="KEGG" id="aplc:110983416"/>
<feature type="coiled-coil region" evidence="1">
    <location>
        <begin position="216"/>
        <end position="264"/>
    </location>
</feature>
<dbReference type="PROSITE" id="PS50021">
    <property type="entry name" value="CH"/>
    <property type="match status" value="1"/>
</dbReference>
<dbReference type="AlphaFoldDB" id="A0A8B7Z064"/>
<dbReference type="Proteomes" id="UP000694845">
    <property type="component" value="Unplaced"/>
</dbReference>
<evidence type="ECO:0000259" key="3">
    <source>
        <dbReference type="PROSITE" id="PS50021"/>
    </source>
</evidence>
<dbReference type="PANTHER" id="PTHR12509">
    <property type="entry name" value="SPERMATOGENESIS-ASSOCIATED 4-RELATED"/>
    <property type="match status" value="1"/>
</dbReference>
<proteinExistence type="predicted"/>
<dbReference type="GeneID" id="110983416"/>
<feature type="domain" description="Calponin-homology (CH)" evidence="3">
    <location>
        <begin position="26"/>
        <end position="131"/>
    </location>
</feature>
<sequence length="265" mass="29947">MGEIIPVSKTSTTADEASRMNDLLDDERLQDLYAWVDEIPLSRVKKNMTRDFSDGVLVAEIVHHFVPKIVELHNYTPANSTQQKMSNWGTLNRKVFPKLGFSVQEMVMRSICNSRPGVVEAFLWQLRQKLDTYLRQSNKSDKVSPDGYHGGKEVGSGAGKVDKMQGRAGGSKAPKHPPQAPKAPTVHTSTKGASHVGRVRPPNHVNELSTEVRLLLEEKEQNLLASQETVQILQAKVRRLEQLLHLKDIRIEEQAKRIEQLERKY</sequence>
<feature type="compositionally biased region" description="Basic and acidic residues" evidence="2">
    <location>
        <begin position="137"/>
        <end position="152"/>
    </location>
</feature>
<evidence type="ECO:0000256" key="2">
    <source>
        <dbReference type="SAM" id="MobiDB-lite"/>
    </source>
</evidence>
<protein>
    <submittedName>
        <fullName evidence="5">Sperm flagellar protein 1-like</fullName>
    </submittedName>
</protein>
<dbReference type="GO" id="GO:0051493">
    <property type="term" value="P:regulation of cytoskeleton organization"/>
    <property type="evidence" value="ECO:0007669"/>
    <property type="project" value="TreeGrafter"/>
</dbReference>
<evidence type="ECO:0000256" key="1">
    <source>
        <dbReference type="SAM" id="Coils"/>
    </source>
</evidence>
<organism evidence="4 5">
    <name type="scientific">Acanthaster planci</name>
    <name type="common">Crown-of-thorns starfish</name>
    <dbReference type="NCBI Taxonomy" id="133434"/>
    <lineage>
        <taxon>Eukaryota</taxon>
        <taxon>Metazoa</taxon>
        <taxon>Echinodermata</taxon>
        <taxon>Eleutherozoa</taxon>
        <taxon>Asterozoa</taxon>
        <taxon>Asteroidea</taxon>
        <taxon>Valvatacea</taxon>
        <taxon>Valvatida</taxon>
        <taxon>Acanthasteridae</taxon>
        <taxon>Acanthaster</taxon>
    </lineage>
</organism>
<dbReference type="OrthoDB" id="193300at2759"/>
<dbReference type="Pfam" id="PF06294">
    <property type="entry name" value="CH_2"/>
    <property type="match status" value="1"/>
</dbReference>
<dbReference type="GO" id="GO:0008017">
    <property type="term" value="F:microtubule binding"/>
    <property type="evidence" value="ECO:0007669"/>
    <property type="project" value="TreeGrafter"/>
</dbReference>
<dbReference type="GO" id="GO:0005930">
    <property type="term" value="C:axoneme"/>
    <property type="evidence" value="ECO:0007669"/>
    <property type="project" value="TreeGrafter"/>
</dbReference>
<accession>A0A8B7Z064</accession>
<dbReference type="InterPro" id="IPR001715">
    <property type="entry name" value="CH_dom"/>
</dbReference>
<dbReference type="InterPro" id="IPR036872">
    <property type="entry name" value="CH_dom_sf"/>
</dbReference>
<dbReference type="InterPro" id="IPR010441">
    <property type="entry name" value="CH_2"/>
</dbReference>
<dbReference type="RefSeq" id="XP_022098352.1">
    <property type="nucleotide sequence ID" value="XM_022242660.1"/>
</dbReference>
<dbReference type="OMA" id="KLDNWNT"/>
<dbReference type="FunFam" id="1.10.418.10:FF:000059">
    <property type="entry name" value="RIKEN cDNA 6430531B16 gene"/>
    <property type="match status" value="1"/>
</dbReference>
<keyword evidence="4" id="KW-1185">Reference proteome</keyword>
<dbReference type="InterPro" id="IPR052111">
    <property type="entry name" value="Spermatogenesis_Ciliary_MAP"/>
</dbReference>
<gene>
    <name evidence="5" type="primary">LOC110983416</name>
</gene>
<dbReference type="CTD" id="25876"/>
<feature type="region of interest" description="Disordered" evidence="2">
    <location>
        <begin position="137"/>
        <end position="203"/>
    </location>
</feature>
<evidence type="ECO:0000313" key="5">
    <source>
        <dbReference type="RefSeq" id="XP_022098352.1"/>
    </source>
</evidence>
<dbReference type="Gene3D" id="1.10.418.10">
    <property type="entry name" value="Calponin-like domain"/>
    <property type="match status" value="1"/>
</dbReference>